<dbReference type="Proteomes" id="UP000095149">
    <property type="component" value="Unassembled WGS sequence"/>
</dbReference>
<dbReference type="NCBIfam" id="NF041278">
    <property type="entry name" value="CmcJ_NvfI_EfuI"/>
    <property type="match status" value="1"/>
</dbReference>
<dbReference type="GO" id="GO:0016491">
    <property type="term" value="F:oxidoreductase activity"/>
    <property type="evidence" value="ECO:0007669"/>
    <property type="project" value="InterPro"/>
</dbReference>
<evidence type="ECO:0008006" key="4">
    <source>
        <dbReference type="Google" id="ProtNLM"/>
    </source>
</evidence>
<comment type="caution">
    <text evidence="2">The sequence shown here is derived from an EMBL/GenBank/DDBJ whole genome shotgun (WGS) entry which is preliminary data.</text>
</comment>
<dbReference type="AlphaFoldDB" id="A0A1E3JLX1"/>
<sequence>MVLERSFAPGYGGPTAGVINYTSSEDKFVPREPLLQVGFGYVLCFSWAPLTAAPSSYTYSPAPDGRPQTNARYEPTEVIINDIRDDPSLTLEAAGFQHITSESTLSEAEFQSLDTNLEEAPADLAENQVLARYHAEVEGILRRAIPNAKRVITYNQRVRLHTPKTGLNGYDFTSPKNFPLLRPHIDLSPESAAELVESLAGIGHRAFIVNVWRPIRGTVLDAPLAVTDARSLSQEAKIHTRFVYPEREKGSYSIQNKGDIKWYFISAQEPSDVLLFKQYDSENPGHVVGHTAFLDERFDGQPGVVPRWSIETRSVVILE</sequence>
<dbReference type="PANTHER" id="PTHR34598">
    <property type="entry name" value="BLL6449 PROTEIN"/>
    <property type="match status" value="1"/>
</dbReference>
<dbReference type="OrthoDB" id="412788at2759"/>
<protein>
    <recommendedName>
        <fullName evidence="4">Methyltransferase</fullName>
    </recommendedName>
</protein>
<gene>
    <name evidence="2" type="ORF">I350_06480</name>
</gene>
<evidence type="ECO:0000256" key="1">
    <source>
        <dbReference type="ARBA" id="ARBA00023604"/>
    </source>
</evidence>
<evidence type="ECO:0000313" key="3">
    <source>
        <dbReference type="Proteomes" id="UP000095149"/>
    </source>
</evidence>
<dbReference type="EMBL" id="MEKH01000010">
    <property type="protein sequence ID" value="ODO01656.1"/>
    <property type="molecule type" value="Genomic_DNA"/>
</dbReference>
<dbReference type="PANTHER" id="PTHR34598:SF3">
    <property type="entry name" value="OXIDOREDUCTASE AN1597"/>
    <property type="match status" value="1"/>
</dbReference>
<dbReference type="InterPro" id="IPR044053">
    <property type="entry name" value="AsaB-like"/>
</dbReference>
<comment type="similarity">
    <text evidence="1">Belongs to the asaB hydroxylase/desaturase family.</text>
</comment>
<accession>A0A1E3JLX1</accession>
<organism evidence="2 3">
    <name type="scientific">Cryptococcus amylolentus CBS 6273</name>
    <dbReference type="NCBI Taxonomy" id="1296118"/>
    <lineage>
        <taxon>Eukaryota</taxon>
        <taxon>Fungi</taxon>
        <taxon>Dikarya</taxon>
        <taxon>Basidiomycota</taxon>
        <taxon>Agaricomycotina</taxon>
        <taxon>Tremellomycetes</taxon>
        <taxon>Tremellales</taxon>
        <taxon>Cryptococcaceae</taxon>
        <taxon>Cryptococcus</taxon>
    </lineage>
</organism>
<proteinExistence type="inferred from homology"/>
<name>A0A1E3JLX1_9TREE</name>
<evidence type="ECO:0000313" key="2">
    <source>
        <dbReference type="EMBL" id="ODO01656.1"/>
    </source>
</evidence>
<reference evidence="2 3" key="1">
    <citation type="submission" date="2016-06" db="EMBL/GenBank/DDBJ databases">
        <title>Evolution of pathogenesis and genome organization in the Tremellales.</title>
        <authorList>
            <person name="Cuomo C."/>
            <person name="Litvintseva A."/>
            <person name="Heitman J."/>
            <person name="Chen Y."/>
            <person name="Sun S."/>
            <person name="Springer D."/>
            <person name="Dromer F."/>
            <person name="Young S."/>
            <person name="Zeng Q."/>
            <person name="Chapman S."/>
            <person name="Gujja S."/>
            <person name="Saif S."/>
            <person name="Birren B."/>
        </authorList>
    </citation>
    <scope>NUCLEOTIDE SEQUENCE [LARGE SCALE GENOMIC DNA]</scope>
    <source>
        <strain evidence="2 3">CBS 6273</strain>
    </source>
</reference>